<dbReference type="SUPFAM" id="SSF52833">
    <property type="entry name" value="Thioredoxin-like"/>
    <property type="match status" value="1"/>
</dbReference>
<dbReference type="GO" id="GO:0016491">
    <property type="term" value="F:oxidoreductase activity"/>
    <property type="evidence" value="ECO:0007669"/>
    <property type="project" value="InterPro"/>
</dbReference>
<dbReference type="InterPro" id="IPR011990">
    <property type="entry name" value="TPR-like_helical_dom_sf"/>
</dbReference>
<dbReference type="Gene3D" id="3.40.30.10">
    <property type="entry name" value="Glutaredoxin"/>
    <property type="match status" value="1"/>
</dbReference>
<dbReference type="OrthoDB" id="288837at2"/>
<dbReference type="PANTHER" id="PTHR42852">
    <property type="entry name" value="THIOL:DISULFIDE INTERCHANGE PROTEIN DSBE"/>
    <property type="match status" value="1"/>
</dbReference>
<dbReference type="PROSITE" id="PS51352">
    <property type="entry name" value="THIOREDOXIN_2"/>
    <property type="match status" value="1"/>
</dbReference>
<keyword evidence="1" id="KW-0676">Redox-active center</keyword>
<dbReference type="AlphaFoldDB" id="L0DBM2"/>
<evidence type="ECO:0000313" key="4">
    <source>
        <dbReference type="EMBL" id="AGA26642.1"/>
    </source>
</evidence>
<dbReference type="STRING" id="886293.Sinac_2330"/>
<dbReference type="GO" id="GO:0016209">
    <property type="term" value="F:antioxidant activity"/>
    <property type="evidence" value="ECO:0007669"/>
    <property type="project" value="InterPro"/>
</dbReference>
<dbReference type="PANTHER" id="PTHR42852:SF13">
    <property type="entry name" value="PROTEIN DIPZ"/>
    <property type="match status" value="1"/>
</dbReference>
<dbReference type="InterPro" id="IPR000866">
    <property type="entry name" value="AhpC/TSA"/>
</dbReference>
<keyword evidence="4" id="KW-0413">Isomerase</keyword>
<dbReference type="InterPro" id="IPR036249">
    <property type="entry name" value="Thioredoxin-like_sf"/>
</dbReference>
<dbReference type="RefSeq" id="WP_015245797.1">
    <property type="nucleotide sequence ID" value="NC_019892.1"/>
</dbReference>
<evidence type="ECO:0000256" key="2">
    <source>
        <dbReference type="SAM" id="MobiDB-lite"/>
    </source>
</evidence>
<feature type="compositionally biased region" description="Low complexity" evidence="2">
    <location>
        <begin position="29"/>
        <end position="42"/>
    </location>
</feature>
<evidence type="ECO:0000259" key="3">
    <source>
        <dbReference type="PROSITE" id="PS51352"/>
    </source>
</evidence>
<dbReference type="Gene3D" id="1.25.40.10">
    <property type="entry name" value="Tetratricopeptide repeat domain"/>
    <property type="match status" value="1"/>
</dbReference>
<name>L0DBM2_SINAD</name>
<dbReference type="KEGG" id="saci:Sinac_2330"/>
<dbReference type="EMBL" id="CP003364">
    <property type="protein sequence ID" value="AGA26642.1"/>
    <property type="molecule type" value="Genomic_DNA"/>
</dbReference>
<dbReference type="InterPro" id="IPR017937">
    <property type="entry name" value="Thioredoxin_CS"/>
</dbReference>
<dbReference type="GO" id="GO:0006950">
    <property type="term" value="P:response to stress"/>
    <property type="evidence" value="ECO:0007669"/>
    <property type="project" value="UniProtKB-ARBA"/>
</dbReference>
<organism evidence="4 5">
    <name type="scientific">Singulisphaera acidiphila (strain ATCC BAA-1392 / DSM 18658 / VKM B-2454 / MOB10)</name>
    <dbReference type="NCBI Taxonomy" id="886293"/>
    <lineage>
        <taxon>Bacteria</taxon>
        <taxon>Pseudomonadati</taxon>
        <taxon>Planctomycetota</taxon>
        <taxon>Planctomycetia</taxon>
        <taxon>Isosphaerales</taxon>
        <taxon>Isosphaeraceae</taxon>
        <taxon>Singulisphaera</taxon>
    </lineage>
</organism>
<dbReference type="GO" id="GO:0016853">
    <property type="term" value="F:isomerase activity"/>
    <property type="evidence" value="ECO:0007669"/>
    <property type="project" value="UniProtKB-KW"/>
</dbReference>
<accession>L0DBM2</accession>
<dbReference type="InterPro" id="IPR013766">
    <property type="entry name" value="Thioredoxin_domain"/>
</dbReference>
<dbReference type="Pfam" id="PF00578">
    <property type="entry name" value="AhpC-TSA"/>
    <property type="match status" value="1"/>
</dbReference>
<proteinExistence type="predicted"/>
<feature type="region of interest" description="Disordered" evidence="2">
    <location>
        <begin position="27"/>
        <end position="56"/>
    </location>
</feature>
<dbReference type="InterPro" id="IPR050553">
    <property type="entry name" value="Thioredoxin_ResA/DsbE_sf"/>
</dbReference>
<feature type="domain" description="Thioredoxin" evidence="3">
    <location>
        <begin position="218"/>
        <end position="367"/>
    </location>
</feature>
<reference evidence="4 5" key="1">
    <citation type="submission" date="2012-02" db="EMBL/GenBank/DDBJ databases">
        <title>Complete sequence of chromosome of Singulisphaera acidiphila DSM 18658.</title>
        <authorList>
            <consortium name="US DOE Joint Genome Institute (JGI-PGF)"/>
            <person name="Lucas S."/>
            <person name="Copeland A."/>
            <person name="Lapidus A."/>
            <person name="Glavina del Rio T."/>
            <person name="Dalin E."/>
            <person name="Tice H."/>
            <person name="Bruce D."/>
            <person name="Goodwin L."/>
            <person name="Pitluck S."/>
            <person name="Peters L."/>
            <person name="Ovchinnikova G."/>
            <person name="Chertkov O."/>
            <person name="Kyrpides N."/>
            <person name="Mavromatis K."/>
            <person name="Ivanova N."/>
            <person name="Brettin T."/>
            <person name="Detter J.C."/>
            <person name="Han C."/>
            <person name="Larimer F."/>
            <person name="Land M."/>
            <person name="Hauser L."/>
            <person name="Markowitz V."/>
            <person name="Cheng J.-F."/>
            <person name="Hugenholtz P."/>
            <person name="Woyke T."/>
            <person name="Wu D."/>
            <person name="Tindall B."/>
            <person name="Pomrenke H."/>
            <person name="Brambilla E."/>
            <person name="Klenk H.-P."/>
            <person name="Eisen J.A."/>
        </authorList>
    </citation>
    <scope>NUCLEOTIDE SEQUENCE [LARGE SCALE GENOMIC DNA]</scope>
    <source>
        <strain evidence="5">ATCC BAA-1392 / DSM 18658 / VKM B-2454 / MOB10</strain>
    </source>
</reference>
<keyword evidence="5" id="KW-1185">Reference proteome</keyword>
<sequence>MTGLGRIVPAGLFLLLAGCGGSAPSIEVTTGPPGSPTVPLGGDAKRSTRLDSSATPKQLFEEATRAADMGNLGGASSLLEEGLKLEPSNREALFMLAAIEQDRASSLDPSKSQRTYLRSADAIRNVRTQFKDLNPAELNLFRVALYNEARVLASQGKAEKAIASLKESIEAGFSNAEVLRSDDAFASLRKEATFPELVKTVEESARTQAKTRVKALFAETKPFAFEFSLPNLEGKTVSSADFRGKVLVVDLWGTWCPPCRREIPHFIELQSKLQAEGVQVVGINYEQVAPEKIKETIANFVKENKISYPCLIGDEKTQERVGGIEGFPTTLFIDRTGKVRAKLVGLFDMDDSISRLGLEELVKTLLTEDTPTSAETP</sequence>
<evidence type="ECO:0000313" key="5">
    <source>
        <dbReference type="Proteomes" id="UP000010798"/>
    </source>
</evidence>
<protein>
    <submittedName>
        <fullName evidence="4">Thiol-disulfide isomerase-like thioredoxin</fullName>
    </submittedName>
</protein>
<dbReference type="NCBIfam" id="NF047558">
    <property type="entry name" value="TPR_END_plus"/>
    <property type="match status" value="1"/>
</dbReference>
<dbReference type="Proteomes" id="UP000010798">
    <property type="component" value="Chromosome"/>
</dbReference>
<dbReference type="HOGENOM" id="CLU_733405_0_0_0"/>
<dbReference type="PROSITE" id="PS00194">
    <property type="entry name" value="THIOREDOXIN_1"/>
    <property type="match status" value="1"/>
</dbReference>
<gene>
    <name evidence="4" type="ordered locus">Sinac_2330</name>
</gene>
<dbReference type="CDD" id="cd02966">
    <property type="entry name" value="TlpA_like_family"/>
    <property type="match status" value="1"/>
</dbReference>
<dbReference type="eggNOG" id="COG0526">
    <property type="taxonomic scope" value="Bacteria"/>
</dbReference>
<evidence type="ECO:0000256" key="1">
    <source>
        <dbReference type="ARBA" id="ARBA00023284"/>
    </source>
</evidence>
<dbReference type="PROSITE" id="PS51257">
    <property type="entry name" value="PROKAR_LIPOPROTEIN"/>
    <property type="match status" value="1"/>
</dbReference>
<dbReference type="SUPFAM" id="SSF48452">
    <property type="entry name" value="TPR-like"/>
    <property type="match status" value="1"/>
</dbReference>